<evidence type="ECO:0000313" key="4">
    <source>
        <dbReference type="Proteomes" id="UP001362999"/>
    </source>
</evidence>
<comment type="caution">
    <text evidence="3">The sequence shown here is derived from an EMBL/GenBank/DDBJ whole genome shotgun (WGS) entry which is preliminary data.</text>
</comment>
<feature type="compositionally biased region" description="Basic residues" evidence="1">
    <location>
        <begin position="99"/>
        <end position="109"/>
    </location>
</feature>
<dbReference type="AlphaFoldDB" id="A0AAV9Z7C5"/>
<sequence>MNLLSLSALRLVAAVAATFQIAHAPSNKPIYVVPNKSRVRQVGWSTRDPGVGRAHPHVYPKRECACATGSSGIAYTASGYLNHYHRGLRPANQPTPTPTRRRSWRRLTRPPRAEEVSKIVSCCCGSRIVLSSRDGCRMGS</sequence>
<organism evidence="3 4">
    <name type="scientific">Favolaschia claudopus</name>
    <dbReference type="NCBI Taxonomy" id="2862362"/>
    <lineage>
        <taxon>Eukaryota</taxon>
        <taxon>Fungi</taxon>
        <taxon>Dikarya</taxon>
        <taxon>Basidiomycota</taxon>
        <taxon>Agaricomycotina</taxon>
        <taxon>Agaricomycetes</taxon>
        <taxon>Agaricomycetidae</taxon>
        <taxon>Agaricales</taxon>
        <taxon>Marasmiineae</taxon>
        <taxon>Mycenaceae</taxon>
        <taxon>Favolaschia</taxon>
    </lineage>
</organism>
<feature type="chain" id="PRO_5043922948" evidence="2">
    <location>
        <begin position="25"/>
        <end position="140"/>
    </location>
</feature>
<evidence type="ECO:0000313" key="3">
    <source>
        <dbReference type="EMBL" id="KAK6974057.1"/>
    </source>
</evidence>
<gene>
    <name evidence="3" type="ORF">R3P38DRAFT_600398</name>
</gene>
<name>A0AAV9Z7C5_9AGAR</name>
<reference evidence="3 4" key="1">
    <citation type="journal article" date="2024" name="J Genomics">
        <title>Draft genome sequencing and assembly of Favolaschia claudopus CIRM-BRFM 2984 isolated from oak limbs.</title>
        <authorList>
            <person name="Navarro D."/>
            <person name="Drula E."/>
            <person name="Chaduli D."/>
            <person name="Cazenave R."/>
            <person name="Ahrendt S."/>
            <person name="Wang J."/>
            <person name="Lipzen A."/>
            <person name="Daum C."/>
            <person name="Barry K."/>
            <person name="Grigoriev I.V."/>
            <person name="Favel A."/>
            <person name="Rosso M.N."/>
            <person name="Martin F."/>
        </authorList>
    </citation>
    <scope>NUCLEOTIDE SEQUENCE [LARGE SCALE GENOMIC DNA]</scope>
    <source>
        <strain evidence="3 4">CIRM-BRFM 2984</strain>
    </source>
</reference>
<keyword evidence="4" id="KW-1185">Reference proteome</keyword>
<accession>A0AAV9Z7C5</accession>
<keyword evidence="2" id="KW-0732">Signal</keyword>
<evidence type="ECO:0000256" key="2">
    <source>
        <dbReference type="SAM" id="SignalP"/>
    </source>
</evidence>
<dbReference type="EMBL" id="JAWWNJ010000188">
    <property type="protein sequence ID" value="KAK6974057.1"/>
    <property type="molecule type" value="Genomic_DNA"/>
</dbReference>
<evidence type="ECO:0000256" key="1">
    <source>
        <dbReference type="SAM" id="MobiDB-lite"/>
    </source>
</evidence>
<protein>
    <submittedName>
        <fullName evidence="3">Uncharacterized protein</fullName>
    </submittedName>
</protein>
<feature type="signal peptide" evidence="2">
    <location>
        <begin position="1"/>
        <end position="24"/>
    </location>
</feature>
<dbReference type="Proteomes" id="UP001362999">
    <property type="component" value="Unassembled WGS sequence"/>
</dbReference>
<feature type="region of interest" description="Disordered" evidence="1">
    <location>
        <begin position="86"/>
        <end position="110"/>
    </location>
</feature>
<proteinExistence type="predicted"/>